<organism evidence="12 13">
    <name type="scientific">Actinopolymorpha rutila</name>
    <dbReference type="NCBI Taxonomy" id="446787"/>
    <lineage>
        <taxon>Bacteria</taxon>
        <taxon>Bacillati</taxon>
        <taxon>Actinomycetota</taxon>
        <taxon>Actinomycetes</taxon>
        <taxon>Propionibacteriales</taxon>
        <taxon>Actinopolymorphaceae</taxon>
        <taxon>Actinopolymorpha</taxon>
    </lineage>
</organism>
<dbReference type="InterPro" id="IPR041440">
    <property type="entry name" value="HypF_C"/>
</dbReference>
<dbReference type="InterPro" id="IPR036046">
    <property type="entry name" value="Acylphosphatase-like_dom_sf"/>
</dbReference>
<dbReference type="SUPFAM" id="SSF54975">
    <property type="entry name" value="Acylphosphatase/BLUF domain-like"/>
    <property type="match status" value="1"/>
</dbReference>
<feature type="region of interest" description="Disordered" evidence="9">
    <location>
        <begin position="119"/>
        <end position="153"/>
    </location>
</feature>
<name>A0A852ZEY5_9ACTN</name>
<dbReference type="NCBIfam" id="TIGR00143">
    <property type="entry name" value="hypF"/>
    <property type="match status" value="1"/>
</dbReference>
<dbReference type="GO" id="GO:0016743">
    <property type="term" value="F:carboxyl- or carbamoyltransferase activity"/>
    <property type="evidence" value="ECO:0007669"/>
    <property type="project" value="InterPro"/>
</dbReference>
<proteinExistence type="inferred from homology"/>
<evidence type="ECO:0000256" key="2">
    <source>
        <dbReference type="ARBA" id="ARBA00008097"/>
    </source>
</evidence>
<dbReference type="Pfam" id="PF17788">
    <property type="entry name" value="HypF_C"/>
    <property type="match status" value="1"/>
</dbReference>
<comment type="catalytic activity">
    <reaction evidence="7">
        <text>C-terminal L-cysteinyl-[HypE protein] + carbamoyl phosphate + ATP + H2O = C-terminal S-carboxamide-L-cysteinyl-[HypE protein] + AMP + phosphate + diphosphate + H(+)</text>
        <dbReference type="Rhea" id="RHEA:55636"/>
        <dbReference type="Rhea" id="RHEA-COMP:14247"/>
        <dbReference type="Rhea" id="RHEA-COMP:14392"/>
        <dbReference type="ChEBI" id="CHEBI:15377"/>
        <dbReference type="ChEBI" id="CHEBI:15378"/>
        <dbReference type="ChEBI" id="CHEBI:30616"/>
        <dbReference type="ChEBI" id="CHEBI:33019"/>
        <dbReference type="ChEBI" id="CHEBI:43474"/>
        <dbReference type="ChEBI" id="CHEBI:58228"/>
        <dbReference type="ChEBI" id="CHEBI:76913"/>
        <dbReference type="ChEBI" id="CHEBI:139126"/>
        <dbReference type="ChEBI" id="CHEBI:456215"/>
    </reaction>
</comment>
<dbReference type="PANTHER" id="PTHR42959">
    <property type="entry name" value="CARBAMOYLTRANSFERASE"/>
    <property type="match status" value="1"/>
</dbReference>
<evidence type="ECO:0000256" key="9">
    <source>
        <dbReference type="SAM" id="MobiDB-lite"/>
    </source>
</evidence>
<dbReference type="InterPro" id="IPR051060">
    <property type="entry name" value="Carbamoyltrans_HypF-like"/>
</dbReference>
<dbReference type="InterPro" id="IPR001792">
    <property type="entry name" value="Acylphosphatase-like_dom"/>
</dbReference>
<dbReference type="InterPro" id="IPR006070">
    <property type="entry name" value="Sua5-like_dom"/>
</dbReference>
<evidence type="ECO:0000256" key="4">
    <source>
        <dbReference type="ARBA" id="ARBA00022723"/>
    </source>
</evidence>
<keyword evidence="5" id="KW-0863">Zinc-finger</keyword>
<accession>A0A852ZEY5</accession>
<protein>
    <submittedName>
        <fullName evidence="12">Hydrogenase maturation protein HypF</fullName>
    </submittedName>
</protein>
<dbReference type="Gene3D" id="3.90.870.30">
    <property type="match status" value="1"/>
</dbReference>
<dbReference type="Pfam" id="PF00708">
    <property type="entry name" value="Acylphosphatase"/>
    <property type="match status" value="1"/>
</dbReference>
<dbReference type="PROSITE" id="PS51160">
    <property type="entry name" value="ACYLPHOSPHATASE_3"/>
    <property type="match status" value="1"/>
</dbReference>
<dbReference type="GO" id="GO:0016874">
    <property type="term" value="F:ligase activity"/>
    <property type="evidence" value="ECO:0007669"/>
    <property type="project" value="UniProtKB-KW"/>
</dbReference>
<gene>
    <name evidence="12" type="ORF">F4554_003076</name>
</gene>
<evidence type="ECO:0000256" key="6">
    <source>
        <dbReference type="ARBA" id="ARBA00022833"/>
    </source>
</evidence>
<keyword evidence="4" id="KW-0479">Metal-binding</keyword>
<dbReference type="PANTHER" id="PTHR42959:SF1">
    <property type="entry name" value="CARBAMOYLTRANSFERASE HYPF"/>
    <property type="match status" value="1"/>
</dbReference>
<dbReference type="GO" id="GO:0008270">
    <property type="term" value="F:zinc ion binding"/>
    <property type="evidence" value="ECO:0007669"/>
    <property type="project" value="UniProtKB-KW"/>
</dbReference>
<dbReference type="GO" id="GO:0051604">
    <property type="term" value="P:protein maturation"/>
    <property type="evidence" value="ECO:0007669"/>
    <property type="project" value="TreeGrafter"/>
</dbReference>
<keyword evidence="13" id="KW-1185">Reference proteome</keyword>
<evidence type="ECO:0000313" key="12">
    <source>
        <dbReference type="EMBL" id="NYH90438.1"/>
    </source>
</evidence>
<dbReference type="AlphaFoldDB" id="A0A852ZEY5"/>
<feature type="domain" description="Acylphosphatase-like" evidence="10">
    <location>
        <begin position="19"/>
        <end position="108"/>
    </location>
</feature>
<dbReference type="InterPro" id="IPR004421">
    <property type="entry name" value="Carbamoyltransferase_HypF"/>
</dbReference>
<dbReference type="Pfam" id="PF01300">
    <property type="entry name" value="Sua5_yciO_yrdC"/>
    <property type="match status" value="1"/>
</dbReference>
<reference evidence="12 13" key="1">
    <citation type="submission" date="2020-07" db="EMBL/GenBank/DDBJ databases">
        <title>Sequencing the genomes of 1000 actinobacteria strains.</title>
        <authorList>
            <person name="Klenk H.-P."/>
        </authorList>
    </citation>
    <scope>NUCLEOTIDE SEQUENCE [LARGE SCALE GENOMIC DNA]</scope>
    <source>
        <strain evidence="12 13">DSM 18448</strain>
    </source>
</reference>
<dbReference type="Gene3D" id="3.30.420.40">
    <property type="match status" value="1"/>
</dbReference>
<evidence type="ECO:0000256" key="1">
    <source>
        <dbReference type="ARBA" id="ARBA00004711"/>
    </source>
</evidence>
<evidence type="ECO:0000259" key="10">
    <source>
        <dbReference type="PROSITE" id="PS51160"/>
    </source>
</evidence>
<evidence type="ECO:0000256" key="8">
    <source>
        <dbReference type="PROSITE-ProRule" id="PRU00520"/>
    </source>
</evidence>
<dbReference type="Gene3D" id="3.30.420.360">
    <property type="match status" value="1"/>
</dbReference>
<dbReference type="RefSeq" id="WP_179787985.1">
    <property type="nucleotide sequence ID" value="NZ_BAAARR010000016.1"/>
</dbReference>
<dbReference type="GO" id="GO:0003725">
    <property type="term" value="F:double-stranded RNA binding"/>
    <property type="evidence" value="ECO:0007669"/>
    <property type="project" value="InterPro"/>
</dbReference>
<dbReference type="SUPFAM" id="SSF55821">
    <property type="entry name" value="YrdC/RibB"/>
    <property type="match status" value="1"/>
</dbReference>
<comment type="pathway">
    <text evidence="1">Protein modification; [NiFe] hydrogenase maturation.</text>
</comment>
<evidence type="ECO:0000256" key="7">
    <source>
        <dbReference type="ARBA" id="ARBA00048220"/>
    </source>
</evidence>
<dbReference type="PROSITE" id="PS51163">
    <property type="entry name" value="YRDC"/>
    <property type="match status" value="1"/>
</dbReference>
<comment type="caution">
    <text evidence="8">Lacks conserved residue(s) required for the propagation of feature annotation.</text>
</comment>
<dbReference type="Pfam" id="PF22521">
    <property type="entry name" value="HypF_C_2"/>
    <property type="match status" value="1"/>
</dbReference>
<dbReference type="UniPathway" id="UPA00335"/>
<comment type="similarity">
    <text evidence="2">Belongs to the carbamoyltransferase HypF family.</text>
</comment>
<sequence length="850" mass="87852">MSGAVTRPVPESELPARQAQRVLVAGSVVGVGLRRHLSLVAGECGLDGTARTVRDQVVVEVAGPPAALAEFVHRVSTQAPRPARVSLVDVVELEGMTPHPGTGFRVLFDDVDPPVAAGSGRASLAAHPARPVHTRAGRDDLPPSGAEPDGALPAGADRGVCPACLRELFDPADRRYRYPFLSCRHCGPRHSLLAELPPDGMLGALGEGPEDRASTALAGFALCAACAAERDDPAGRRHHAPALACPECGPHLTWRTAQAGGDGRGWGDGGGRLWAGAASGDRLSDADALAAAAEMVAAGGVVAVKGPGGYQLVCDATAPRAVARLRARTHRWTRPLTVLAPDLSVARAVADLGTTEIDLLVSPSRPVVLAPLRRSRLPIAAGVSVGSDHVGLALSATPLQALLVHDLDRPLAVTGAHPAEEPVVADDADAPARLAGLADGFLGHDLPIRTRARDSVYWVVRGRPAVLRRGRGLVPAAVPLPVPARQPVLAVGVQLSHTCTLAGDSRAYVGEQLGDLTSPAKLDAFERELGRLVPLVGGTPAIVAHDLHPGYLASQYARRWPQDRRIAVQHHHAHVAACAAEHGVTGTFLGVAYDGPGLGDDGTLWGGEILVADLRGYRRAGRFGRAPLPGGELAARSPIRTALGYLLAGERLGGAPIDPDLIGARTERLSARELETVRRMVTGGVNSPPASSAARLVDAVAGLLGLREDAAYEGEAATVLETAARGRREEELPWRIVTADGVRVYDPGVTLAAVLSGMADGVSVGRLAAAFHATLVAVTVALCVDAGREAGVRTVCLAGSTFTNRLLTGGVVDALGREGFEVLVPEQVPTDDSGVSYGQAAVAAARLAAG</sequence>
<keyword evidence="3" id="KW-0436">Ligase</keyword>
<keyword evidence="6" id="KW-0862">Zinc</keyword>
<feature type="domain" description="YrdC-like" evidence="11">
    <location>
        <begin position="286"/>
        <end position="472"/>
    </location>
</feature>
<dbReference type="InterPro" id="IPR055128">
    <property type="entry name" value="HypF_C_2"/>
</dbReference>
<evidence type="ECO:0000313" key="13">
    <source>
        <dbReference type="Proteomes" id="UP000579605"/>
    </source>
</evidence>
<dbReference type="Gene3D" id="3.30.70.100">
    <property type="match status" value="1"/>
</dbReference>
<dbReference type="Gene3D" id="3.30.110.120">
    <property type="match status" value="1"/>
</dbReference>
<dbReference type="EMBL" id="JACBZH010000001">
    <property type="protein sequence ID" value="NYH90438.1"/>
    <property type="molecule type" value="Genomic_DNA"/>
</dbReference>
<dbReference type="InterPro" id="IPR017945">
    <property type="entry name" value="DHBP_synth_RibB-like_a/b_dom"/>
</dbReference>
<evidence type="ECO:0000259" key="11">
    <source>
        <dbReference type="PROSITE" id="PS51163"/>
    </source>
</evidence>
<dbReference type="Pfam" id="PF07503">
    <property type="entry name" value="zf-HYPF"/>
    <property type="match status" value="2"/>
</dbReference>
<evidence type="ECO:0000256" key="3">
    <source>
        <dbReference type="ARBA" id="ARBA00022598"/>
    </source>
</evidence>
<dbReference type="Proteomes" id="UP000579605">
    <property type="component" value="Unassembled WGS sequence"/>
</dbReference>
<comment type="caution">
    <text evidence="12">The sequence shown here is derived from an EMBL/GenBank/DDBJ whole genome shotgun (WGS) entry which is preliminary data.</text>
</comment>
<dbReference type="InterPro" id="IPR011125">
    <property type="entry name" value="Znf_HypF"/>
</dbReference>
<evidence type="ECO:0000256" key="5">
    <source>
        <dbReference type="ARBA" id="ARBA00022771"/>
    </source>
</evidence>